<proteinExistence type="predicted"/>
<dbReference type="Proteomes" id="UP000067689">
    <property type="component" value="Chromosome"/>
</dbReference>
<dbReference type="KEGG" id="aer:AERYTH_16265"/>
<organism evidence="1 2">
    <name type="scientific">Aeromicrobium erythreum</name>
    <dbReference type="NCBI Taxonomy" id="2041"/>
    <lineage>
        <taxon>Bacteria</taxon>
        <taxon>Bacillati</taxon>
        <taxon>Actinomycetota</taxon>
        <taxon>Actinomycetes</taxon>
        <taxon>Propionibacteriales</taxon>
        <taxon>Nocardioidaceae</taxon>
        <taxon>Aeromicrobium</taxon>
    </lineage>
</organism>
<dbReference type="AlphaFoldDB" id="A0A0U4CU35"/>
<dbReference type="STRING" id="2041.AERYTH_16265"/>
<name>A0A0U4CU35_9ACTN</name>
<evidence type="ECO:0000313" key="2">
    <source>
        <dbReference type="Proteomes" id="UP000067689"/>
    </source>
</evidence>
<dbReference type="EMBL" id="CP011502">
    <property type="protein sequence ID" value="ALX06140.1"/>
    <property type="molecule type" value="Genomic_DNA"/>
</dbReference>
<protein>
    <submittedName>
        <fullName evidence="1">Uncharacterized protein</fullName>
    </submittedName>
</protein>
<accession>A0A0U4CU35</accession>
<dbReference type="SUPFAM" id="SSF140453">
    <property type="entry name" value="EsxAB dimer-like"/>
    <property type="match status" value="1"/>
</dbReference>
<dbReference type="InterPro" id="IPR036689">
    <property type="entry name" value="ESAT-6-like_sf"/>
</dbReference>
<sequence length="387" mass="41200">MIETKLEGDPAAVRAAATWVSDTLRAKVGEAGERGTSARQRAGRDWEGDAAEAYRDVASQVIDAGDEQEEHLGRVAEKFRTYAVKLTHAQEHMADRRAEATEGGLTVAGTVIQTPPEPQRPADLPAGSTEAERTAWDAEGDRFEQANDKVELYNRLLGEVEQERTTLDEWIDANLTHIATADDPTLLSYLVKQLQKLPATAMLFTIDLRKGRLEELANHHGSEAARLRREAAEARRAQRSGNPARRAAGDAVDVRGNRQAARGLDALAEGSERIARRLPIVGGLLTVGLAGNDIANGDSPGQVISSEVLATGAGIAAGAIAVTAGAPVLAVAAVGTVAAVGVGMLAEYAWDHWVPEDVTEAIDEGLRDFGEGVKDTASDVWDAVTPW</sequence>
<evidence type="ECO:0000313" key="1">
    <source>
        <dbReference type="EMBL" id="ALX06140.1"/>
    </source>
</evidence>
<reference evidence="1 2" key="1">
    <citation type="journal article" date="1991" name="Int. J. Syst. Bacteriol.">
        <title>Description of the erythromycin-producing bacterium Arthrobacter sp. strain NRRL B-3381 as Aeromicrobium erythreum gen. nov., sp. nov.</title>
        <authorList>
            <person name="Miller E.S."/>
            <person name="Woese C.R."/>
            <person name="Brenner S."/>
        </authorList>
    </citation>
    <scope>NUCLEOTIDE SEQUENCE [LARGE SCALE GENOMIC DNA]</scope>
    <source>
        <strain evidence="1 2">AR18</strain>
    </source>
</reference>
<dbReference type="RefSeq" id="WP_067860792.1">
    <property type="nucleotide sequence ID" value="NZ_CP011502.1"/>
</dbReference>
<keyword evidence="2" id="KW-1185">Reference proteome</keyword>
<dbReference type="OrthoDB" id="4821850at2"/>
<dbReference type="PATRIC" id="fig|2041.4.peg.3399"/>
<gene>
    <name evidence="1" type="ORF">AERYTH_16265</name>
</gene>